<organism evidence="6 7">
    <name type="scientific">Gimesia maris</name>
    <dbReference type="NCBI Taxonomy" id="122"/>
    <lineage>
        <taxon>Bacteria</taxon>
        <taxon>Pseudomonadati</taxon>
        <taxon>Planctomycetota</taxon>
        <taxon>Planctomycetia</taxon>
        <taxon>Planctomycetales</taxon>
        <taxon>Planctomycetaceae</taxon>
        <taxon>Gimesia</taxon>
    </lineage>
</organism>
<dbReference type="AlphaFoldDB" id="A0A3D3R3Q4"/>
<reference evidence="6 7" key="1">
    <citation type="journal article" date="2018" name="Nat. Biotechnol.">
        <title>A standardized bacterial taxonomy based on genome phylogeny substantially revises the tree of life.</title>
        <authorList>
            <person name="Parks D.H."/>
            <person name="Chuvochina M."/>
            <person name="Waite D.W."/>
            <person name="Rinke C."/>
            <person name="Skarshewski A."/>
            <person name="Chaumeil P.A."/>
            <person name="Hugenholtz P."/>
        </authorList>
    </citation>
    <scope>NUCLEOTIDE SEQUENCE [LARGE SCALE GENOMIC DNA]</scope>
    <source>
        <strain evidence="6">UBA9375</strain>
    </source>
</reference>
<dbReference type="InterPro" id="IPR018333">
    <property type="entry name" value="Squalene_cyclase"/>
</dbReference>
<protein>
    <submittedName>
        <fullName evidence="6">Squalene--hopene cyclase</fullName>
    </submittedName>
</protein>
<dbReference type="GO" id="GO:0016104">
    <property type="term" value="P:triterpenoid biosynthetic process"/>
    <property type="evidence" value="ECO:0007669"/>
    <property type="project" value="InterPro"/>
</dbReference>
<dbReference type="GO" id="GO:0035556">
    <property type="term" value="P:intracellular signal transduction"/>
    <property type="evidence" value="ECO:0007669"/>
    <property type="project" value="InterPro"/>
</dbReference>
<dbReference type="SFLD" id="SFLDG01016">
    <property type="entry name" value="Prenyltransferase_Like_2"/>
    <property type="match status" value="1"/>
</dbReference>
<feature type="domain" description="PI-PLC Y-box" evidence="5">
    <location>
        <begin position="182"/>
        <end position="265"/>
    </location>
</feature>
<dbReference type="InterPro" id="IPR032696">
    <property type="entry name" value="SQ_cyclase_C"/>
</dbReference>
<comment type="similarity">
    <text evidence="2">Belongs to the terpene cyclase/mutase family.</text>
</comment>
<dbReference type="RefSeq" id="WP_278440794.1">
    <property type="nucleotide sequence ID" value="NZ_CAXBMG010000049.1"/>
</dbReference>
<dbReference type="Pfam" id="PF13249">
    <property type="entry name" value="SQHop_cyclase_N"/>
    <property type="match status" value="1"/>
</dbReference>
<dbReference type="GO" id="GO:0005811">
    <property type="term" value="C:lipid droplet"/>
    <property type="evidence" value="ECO:0007669"/>
    <property type="project" value="InterPro"/>
</dbReference>
<feature type="region of interest" description="Disordered" evidence="4">
    <location>
        <begin position="1"/>
        <end position="27"/>
    </location>
</feature>
<dbReference type="CDD" id="cd02892">
    <property type="entry name" value="SQCY_1"/>
    <property type="match status" value="1"/>
</dbReference>
<dbReference type="Gene3D" id="1.50.10.20">
    <property type="match status" value="2"/>
</dbReference>
<dbReference type="GO" id="GO:0016866">
    <property type="term" value="F:intramolecular transferase activity"/>
    <property type="evidence" value="ECO:0007669"/>
    <property type="project" value="InterPro"/>
</dbReference>
<evidence type="ECO:0000259" key="5">
    <source>
        <dbReference type="PROSITE" id="PS50008"/>
    </source>
</evidence>
<dbReference type="SUPFAM" id="SSF48239">
    <property type="entry name" value="Terpenoid cyclases/Protein prenyltransferases"/>
    <property type="match status" value="2"/>
</dbReference>
<evidence type="ECO:0000313" key="6">
    <source>
        <dbReference type="EMBL" id="HCO23216.1"/>
    </source>
</evidence>
<gene>
    <name evidence="6" type="ORF">DIT97_09210</name>
</gene>
<keyword evidence="3" id="KW-0677">Repeat</keyword>
<evidence type="ECO:0000256" key="3">
    <source>
        <dbReference type="ARBA" id="ARBA00022737"/>
    </source>
</evidence>
<dbReference type="GO" id="GO:0004435">
    <property type="term" value="F:phosphatidylinositol-4,5-bisphosphate phospholipase C activity"/>
    <property type="evidence" value="ECO:0007669"/>
    <property type="project" value="InterPro"/>
</dbReference>
<proteinExistence type="inferred from homology"/>
<comment type="caution">
    <text evidence="6">The sequence shown here is derived from an EMBL/GenBank/DDBJ whole genome shotgun (WGS) entry which is preliminary data.</text>
</comment>
<dbReference type="UniPathway" id="UPA00337"/>
<dbReference type="PANTHER" id="PTHR11764:SF20">
    <property type="entry name" value="LANOSTEROL SYNTHASE"/>
    <property type="match status" value="1"/>
</dbReference>
<evidence type="ECO:0000313" key="7">
    <source>
        <dbReference type="Proteomes" id="UP000263642"/>
    </source>
</evidence>
<dbReference type="InterPro" id="IPR001711">
    <property type="entry name" value="PLipase_C_Pinositol-sp_Y"/>
</dbReference>
<dbReference type="InterPro" id="IPR032697">
    <property type="entry name" value="SQ_cyclase_N"/>
</dbReference>
<dbReference type="Proteomes" id="UP000263642">
    <property type="component" value="Unassembled WGS sequence"/>
</dbReference>
<evidence type="ECO:0000256" key="4">
    <source>
        <dbReference type="SAM" id="MobiDB-lite"/>
    </source>
</evidence>
<dbReference type="EMBL" id="DQAY01000055">
    <property type="protein sequence ID" value="HCO23216.1"/>
    <property type="molecule type" value="Genomic_DNA"/>
</dbReference>
<dbReference type="PROSITE" id="PS50008">
    <property type="entry name" value="PIPLC_Y_DOMAIN"/>
    <property type="match status" value="1"/>
</dbReference>
<evidence type="ECO:0000256" key="2">
    <source>
        <dbReference type="ARBA" id="ARBA00009755"/>
    </source>
</evidence>
<dbReference type="NCBIfam" id="TIGR01787">
    <property type="entry name" value="squalene_cyclas"/>
    <property type="match status" value="1"/>
</dbReference>
<sequence>MNSGRLRASDLSGNPEPGHGTAPTFKIFPSTEAAPFDHPEQLLKGINRSRDYLLSLQHEEGYWVGELEGDSILESEYILLLTFLGKQNSEEAVQAANYLMDIQMPAGGWNMYPEGPIEISASVKAYFALKLTGHSPAEEYMQRARKAILAAGGVEAVNSFTRFYLALLGVIPYSKCPAVPPELMLIPRWMPFNIFEMSAWSRTILVPLSILWEYRPSITLPEEQGITELFTGRPEDYPRTMPKSEALDSLSKKPWFNWHGFFQVVDQGIKLIENLGLKPFRKRAVNRAYQWMTDRFEKSDGLGAIFPPIIWTVIALKCLGQEENSPGIQRALSELKKLQIKEGDRIRLQPCKSPVWDTALSTIALREAGVSNRHLAIRKSVKWLLSQEAREPGDWVNSSKSQAPGGWYFEFNNEFYPDVDDTAMVIMALRRCMPKTLKQDRWLTDFLVTPEWNPYDEDLNTEAIVVGRSESREQAYADLDLLEPMIGAIQRGMHWMLGMQNKDGGWGAFDRDNDRELFTQVPFADHNAMVDPSTADLTARVLEAFADVHLPLSHPACQKALEYVWSQQEDDHCWYGRWGVNYLYGTWQSIVGLTNIGVPADDPRIVRAVGWLKSHQQPSGGWGETADSYADPSLRGQGAATPSQTAWALMGLMAADEIDSAAVRRGVHYLLETQQADGNWDEEPFTGTGFPKVFYLKYHLYRTYFPLMALARFERLRR</sequence>
<dbReference type="InterPro" id="IPR008930">
    <property type="entry name" value="Terpenoid_cyclase/PrenylTrfase"/>
</dbReference>
<accession>A0A3D3R3Q4</accession>
<dbReference type="PANTHER" id="PTHR11764">
    <property type="entry name" value="TERPENE CYCLASE/MUTASE FAMILY MEMBER"/>
    <property type="match status" value="1"/>
</dbReference>
<evidence type="ECO:0000256" key="1">
    <source>
        <dbReference type="ARBA" id="ARBA00004999"/>
    </source>
</evidence>
<dbReference type="Pfam" id="PF13243">
    <property type="entry name" value="SQHop_cyclase_C"/>
    <property type="match status" value="2"/>
</dbReference>
<comment type="pathway">
    <text evidence="1">Secondary metabolite biosynthesis; hopanoid biosynthesis.</text>
</comment>
<name>A0A3D3R3Q4_9PLAN</name>